<gene>
    <name evidence="1" type="ORF">T11_3938</name>
</gene>
<comment type="caution">
    <text evidence="1">The sequence shown here is derived from an EMBL/GenBank/DDBJ whole genome shotgun (WGS) entry which is preliminary data.</text>
</comment>
<accession>A0A0V1H7I8</accession>
<proteinExistence type="predicted"/>
<evidence type="ECO:0000313" key="1">
    <source>
        <dbReference type="EMBL" id="KRZ06567.1"/>
    </source>
</evidence>
<keyword evidence="2" id="KW-1185">Reference proteome</keyword>
<dbReference type="EMBL" id="JYDP01000116">
    <property type="protein sequence ID" value="KRZ06567.1"/>
    <property type="molecule type" value="Genomic_DNA"/>
</dbReference>
<sequence>MQRANKNGRKRINDFYDNSSIDTIVISDSCLPLTRSYRLLSRSSLNCTHWLKLLHPISQLASNCHNFFLLSINLHDKQS</sequence>
<organism evidence="1 2">
    <name type="scientific">Trichinella zimbabwensis</name>
    <dbReference type="NCBI Taxonomy" id="268475"/>
    <lineage>
        <taxon>Eukaryota</taxon>
        <taxon>Metazoa</taxon>
        <taxon>Ecdysozoa</taxon>
        <taxon>Nematoda</taxon>
        <taxon>Enoplea</taxon>
        <taxon>Dorylaimia</taxon>
        <taxon>Trichinellida</taxon>
        <taxon>Trichinellidae</taxon>
        <taxon>Trichinella</taxon>
    </lineage>
</organism>
<dbReference type="AlphaFoldDB" id="A0A0V1H7I8"/>
<dbReference type="Proteomes" id="UP000055024">
    <property type="component" value="Unassembled WGS sequence"/>
</dbReference>
<name>A0A0V1H7I8_9BILA</name>
<reference evidence="1 2" key="1">
    <citation type="submission" date="2015-01" db="EMBL/GenBank/DDBJ databases">
        <title>Evolution of Trichinella species and genotypes.</title>
        <authorList>
            <person name="Korhonen P.K."/>
            <person name="Edoardo P."/>
            <person name="Giuseppe L.R."/>
            <person name="Gasser R.B."/>
        </authorList>
    </citation>
    <scope>NUCLEOTIDE SEQUENCE [LARGE SCALE GENOMIC DNA]</scope>
    <source>
        <strain evidence="1">ISS1029</strain>
    </source>
</reference>
<evidence type="ECO:0000313" key="2">
    <source>
        <dbReference type="Proteomes" id="UP000055024"/>
    </source>
</evidence>
<protein>
    <submittedName>
        <fullName evidence="1">Uncharacterized protein</fullName>
    </submittedName>
</protein>